<organism evidence="1">
    <name type="scientific">Anguilla anguilla</name>
    <name type="common">European freshwater eel</name>
    <name type="synonym">Muraena anguilla</name>
    <dbReference type="NCBI Taxonomy" id="7936"/>
    <lineage>
        <taxon>Eukaryota</taxon>
        <taxon>Metazoa</taxon>
        <taxon>Chordata</taxon>
        <taxon>Craniata</taxon>
        <taxon>Vertebrata</taxon>
        <taxon>Euteleostomi</taxon>
        <taxon>Actinopterygii</taxon>
        <taxon>Neopterygii</taxon>
        <taxon>Teleostei</taxon>
        <taxon>Anguilliformes</taxon>
        <taxon>Anguillidae</taxon>
        <taxon>Anguilla</taxon>
    </lineage>
</organism>
<reference evidence="1" key="2">
    <citation type="journal article" date="2015" name="Fish Shellfish Immunol.">
        <title>Early steps in the European eel (Anguilla anguilla)-Vibrio vulnificus interaction in the gills: Role of the RtxA13 toxin.</title>
        <authorList>
            <person name="Callol A."/>
            <person name="Pajuelo D."/>
            <person name="Ebbesson L."/>
            <person name="Teles M."/>
            <person name="MacKenzie S."/>
            <person name="Amaro C."/>
        </authorList>
    </citation>
    <scope>NUCLEOTIDE SEQUENCE</scope>
</reference>
<reference evidence="1" key="1">
    <citation type="submission" date="2014-11" db="EMBL/GenBank/DDBJ databases">
        <authorList>
            <person name="Amaro Gonzalez C."/>
        </authorList>
    </citation>
    <scope>NUCLEOTIDE SEQUENCE</scope>
</reference>
<accession>A0A0E9UPM3</accession>
<protein>
    <submittedName>
        <fullName evidence="1">Uncharacterized protein</fullName>
    </submittedName>
</protein>
<dbReference type="EMBL" id="GBXM01040850">
    <property type="protein sequence ID" value="JAH67727.1"/>
    <property type="molecule type" value="Transcribed_RNA"/>
</dbReference>
<sequence>MTYLIDSPSLSYGQRISEKKCIYSNKFSKK</sequence>
<name>A0A0E9UPM3_ANGAN</name>
<dbReference type="AlphaFoldDB" id="A0A0E9UPM3"/>
<proteinExistence type="predicted"/>
<evidence type="ECO:0000313" key="1">
    <source>
        <dbReference type="EMBL" id="JAH67727.1"/>
    </source>
</evidence>